<name>A0A022R645_ERYGU</name>
<protein>
    <submittedName>
        <fullName evidence="1">Uncharacterized protein</fullName>
    </submittedName>
</protein>
<feature type="non-terminal residue" evidence="1">
    <location>
        <position position="25"/>
    </location>
</feature>
<accession>A0A022R645</accession>
<keyword evidence="2" id="KW-1185">Reference proteome</keyword>
<evidence type="ECO:0000313" key="2">
    <source>
        <dbReference type="Proteomes" id="UP000030748"/>
    </source>
</evidence>
<organism evidence="1 2">
    <name type="scientific">Erythranthe guttata</name>
    <name type="common">Yellow monkey flower</name>
    <name type="synonym">Mimulus guttatus</name>
    <dbReference type="NCBI Taxonomy" id="4155"/>
    <lineage>
        <taxon>Eukaryota</taxon>
        <taxon>Viridiplantae</taxon>
        <taxon>Streptophyta</taxon>
        <taxon>Embryophyta</taxon>
        <taxon>Tracheophyta</taxon>
        <taxon>Spermatophyta</taxon>
        <taxon>Magnoliopsida</taxon>
        <taxon>eudicotyledons</taxon>
        <taxon>Gunneridae</taxon>
        <taxon>Pentapetalae</taxon>
        <taxon>asterids</taxon>
        <taxon>lamiids</taxon>
        <taxon>Lamiales</taxon>
        <taxon>Phrymaceae</taxon>
        <taxon>Erythranthe</taxon>
    </lineage>
</organism>
<dbReference type="EMBL" id="KI630596">
    <property type="protein sequence ID" value="EYU35716.1"/>
    <property type="molecule type" value="Genomic_DNA"/>
</dbReference>
<dbReference type="Proteomes" id="UP000030748">
    <property type="component" value="Unassembled WGS sequence"/>
</dbReference>
<dbReference type="AlphaFoldDB" id="A0A022R645"/>
<proteinExistence type="predicted"/>
<sequence length="25" mass="2736">MATVAGVCGETLSYVRNPPHFKDKD</sequence>
<reference evidence="1 2" key="1">
    <citation type="journal article" date="2013" name="Proc. Natl. Acad. Sci. U.S.A.">
        <title>Fine-scale variation in meiotic recombination in Mimulus inferred from population shotgun sequencing.</title>
        <authorList>
            <person name="Hellsten U."/>
            <person name="Wright K.M."/>
            <person name="Jenkins J."/>
            <person name="Shu S."/>
            <person name="Yuan Y."/>
            <person name="Wessler S.R."/>
            <person name="Schmutz J."/>
            <person name="Willis J.H."/>
            <person name="Rokhsar D.S."/>
        </authorList>
    </citation>
    <scope>NUCLEOTIDE SEQUENCE [LARGE SCALE GENOMIC DNA]</scope>
    <source>
        <strain evidence="2">cv. DUN x IM62</strain>
    </source>
</reference>
<evidence type="ECO:0000313" key="1">
    <source>
        <dbReference type="EMBL" id="EYU35716.1"/>
    </source>
</evidence>
<gene>
    <name evidence="1" type="ORF">MIMGU_mgv1a0031692mg</name>
</gene>